<comment type="caution">
    <text evidence="2">The sequence shown here is derived from an EMBL/GenBank/DDBJ whole genome shotgun (WGS) entry which is preliminary data.</text>
</comment>
<evidence type="ECO:0000256" key="1">
    <source>
        <dbReference type="SAM" id="MobiDB-lite"/>
    </source>
</evidence>
<dbReference type="AlphaFoldDB" id="A0AAN7CYY8"/>
<feature type="region of interest" description="Disordered" evidence="1">
    <location>
        <begin position="111"/>
        <end position="140"/>
    </location>
</feature>
<dbReference type="EMBL" id="MU857609">
    <property type="protein sequence ID" value="KAK4250950.1"/>
    <property type="molecule type" value="Genomic_DNA"/>
</dbReference>
<sequence>MAPPQQDVYPHSDEPPTGEILVPDDNITAGSVEDGNPQVQRPYWHRICPQGVLIPPPQSSFSDHHHAFPQQSPGASFPLQEAPVDGESAQSQATTDKQLGAAVVDEALDLSPGPTAQEAQSNSTHAHDPHSAESAILAPETQPLDRKGCEVWPLTYRSNTGLLRVLWCVQIDGESSYHYQPPNLADLSRRYHLVYFPDLASHSAQFNQ</sequence>
<feature type="region of interest" description="Disordered" evidence="1">
    <location>
        <begin position="1"/>
        <end position="41"/>
    </location>
</feature>
<name>A0AAN7CYY8_9PEZI</name>
<keyword evidence="3" id="KW-1185">Reference proteome</keyword>
<proteinExistence type="predicted"/>
<gene>
    <name evidence="2" type="ORF">C7999DRAFT_28541</name>
</gene>
<reference evidence="2" key="2">
    <citation type="submission" date="2023-05" db="EMBL/GenBank/DDBJ databases">
        <authorList>
            <consortium name="Lawrence Berkeley National Laboratory"/>
            <person name="Steindorff A."/>
            <person name="Hensen N."/>
            <person name="Bonometti L."/>
            <person name="Westerberg I."/>
            <person name="Brannstrom I.O."/>
            <person name="Guillou S."/>
            <person name="Cros-Aarteil S."/>
            <person name="Calhoun S."/>
            <person name="Haridas S."/>
            <person name="Kuo A."/>
            <person name="Mondo S."/>
            <person name="Pangilinan J."/>
            <person name="Riley R."/>
            <person name="Labutti K."/>
            <person name="Andreopoulos B."/>
            <person name="Lipzen A."/>
            <person name="Chen C."/>
            <person name="Yanf M."/>
            <person name="Daum C."/>
            <person name="Ng V."/>
            <person name="Clum A."/>
            <person name="Ohm R."/>
            <person name="Martin F."/>
            <person name="Silar P."/>
            <person name="Natvig D."/>
            <person name="Lalanne C."/>
            <person name="Gautier V."/>
            <person name="Ament-Velasquez S.L."/>
            <person name="Kruys A."/>
            <person name="Hutchinson M.I."/>
            <person name="Powell A.J."/>
            <person name="Barry K."/>
            <person name="Miller A.N."/>
            <person name="Grigoriev I.V."/>
            <person name="Debuchy R."/>
            <person name="Gladieux P."/>
            <person name="Thoren M.H."/>
            <person name="Johannesson H."/>
        </authorList>
    </citation>
    <scope>NUCLEOTIDE SEQUENCE</scope>
    <source>
        <strain evidence="2">CBS 359.72</strain>
    </source>
</reference>
<reference evidence="2" key="1">
    <citation type="journal article" date="2023" name="Mol. Phylogenet. Evol.">
        <title>Genome-scale phylogeny and comparative genomics of the fungal order Sordariales.</title>
        <authorList>
            <person name="Hensen N."/>
            <person name="Bonometti L."/>
            <person name="Westerberg I."/>
            <person name="Brannstrom I.O."/>
            <person name="Guillou S."/>
            <person name="Cros-Aarteil S."/>
            <person name="Calhoun S."/>
            <person name="Haridas S."/>
            <person name="Kuo A."/>
            <person name="Mondo S."/>
            <person name="Pangilinan J."/>
            <person name="Riley R."/>
            <person name="LaButti K."/>
            <person name="Andreopoulos B."/>
            <person name="Lipzen A."/>
            <person name="Chen C."/>
            <person name="Yan M."/>
            <person name="Daum C."/>
            <person name="Ng V."/>
            <person name="Clum A."/>
            <person name="Steindorff A."/>
            <person name="Ohm R.A."/>
            <person name="Martin F."/>
            <person name="Silar P."/>
            <person name="Natvig D.O."/>
            <person name="Lalanne C."/>
            <person name="Gautier V."/>
            <person name="Ament-Velasquez S.L."/>
            <person name="Kruys A."/>
            <person name="Hutchinson M.I."/>
            <person name="Powell A.J."/>
            <person name="Barry K."/>
            <person name="Miller A.N."/>
            <person name="Grigoriev I.V."/>
            <person name="Debuchy R."/>
            <person name="Gladieux P."/>
            <person name="Hiltunen Thoren M."/>
            <person name="Johannesson H."/>
        </authorList>
    </citation>
    <scope>NUCLEOTIDE SEQUENCE</scope>
    <source>
        <strain evidence="2">CBS 359.72</strain>
    </source>
</reference>
<evidence type="ECO:0000313" key="3">
    <source>
        <dbReference type="Proteomes" id="UP001303647"/>
    </source>
</evidence>
<feature type="region of interest" description="Disordered" evidence="1">
    <location>
        <begin position="54"/>
        <end position="96"/>
    </location>
</feature>
<dbReference type="Proteomes" id="UP001303647">
    <property type="component" value="Unassembled WGS sequence"/>
</dbReference>
<evidence type="ECO:0000313" key="2">
    <source>
        <dbReference type="EMBL" id="KAK4250950.1"/>
    </source>
</evidence>
<accession>A0AAN7CYY8</accession>
<protein>
    <submittedName>
        <fullName evidence="2">Uncharacterized protein</fullName>
    </submittedName>
</protein>
<organism evidence="2 3">
    <name type="scientific">Corynascus novoguineensis</name>
    <dbReference type="NCBI Taxonomy" id="1126955"/>
    <lineage>
        <taxon>Eukaryota</taxon>
        <taxon>Fungi</taxon>
        <taxon>Dikarya</taxon>
        <taxon>Ascomycota</taxon>
        <taxon>Pezizomycotina</taxon>
        <taxon>Sordariomycetes</taxon>
        <taxon>Sordariomycetidae</taxon>
        <taxon>Sordariales</taxon>
        <taxon>Chaetomiaceae</taxon>
        <taxon>Corynascus</taxon>
    </lineage>
</organism>